<dbReference type="Proteomes" id="UP000663879">
    <property type="component" value="Unassembled WGS sequence"/>
</dbReference>
<dbReference type="EMBL" id="CAJNOC010000666">
    <property type="protein sequence ID" value="CAF0789295.1"/>
    <property type="molecule type" value="Genomic_DNA"/>
</dbReference>
<keyword evidence="4" id="KW-0547">Nucleotide-binding</keyword>
<comment type="caution">
    <text evidence="9">The sequence shown here is derived from an EMBL/GenBank/DDBJ whole genome shotgun (WGS) entry which is preliminary data.</text>
</comment>
<dbReference type="Gene3D" id="3.40.50.300">
    <property type="entry name" value="P-loop containing nucleotide triphosphate hydrolases"/>
    <property type="match status" value="1"/>
</dbReference>
<dbReference type="FunFam" id="3.40.50.300:FF:002276">
    <property type="entry name" value="Torsin, putative"/>
    <property type="match status" value="1"/>
</dbReference>
<evidence type="ECO:0000256" key="1">
    <source>
        <dbReference type="ARBA" id="ARBA00004319"/>
    </source>
</evidence>
<dbReference type="GO" id="GO:0016887">
    <property type="term" value="F:ATP hydrolysis activity"/>
    <property type="evidence" value="ECO:0007669"/>
    <property type="project" value="InterPro"/>
</dbReference>
<evidence type="ECO:0000256" key="7">
    <source>
        <dbReference type="ARBA" id="ARBA00023180"/>
    </source>
</evidence>
<keyword evidence="3 8" id="KW-0732">Signal</keyword>
<evidence type="ECO:0000313" key="9">
    <source>
        <dbReference type="EMBL" id="CAF0789295.1"/>
    </source>
</evidence>
<dbReference type="InterPro" id="IPR001270">
    <property type="entry name" value="ClpA/B"/>
</dbReference>
<dbReference type="GO" id="GO:0005524">
    <property type="term" value="F:ATP binding"/>
    <property type="evidence" value="ECO:0007669"/>
    <property type="project" value="UniProtKB-KW"/>
</dbReference>
<gene>
    <name evidence="9" type="ORF">OXX778_LOCUS5883</name>
</gene>
<dbReference type="PANTHER" id="PTHR10760:SF2">
    <property type="entry name" value="LD13476P-RELATED"/>
    <property type="match status" value="1"/>
</dbReference>
<evidence type="ECO:0000256" key="4">
    <source>
        <dbReference type="ARBA" id="ARBA00022741"/>
    </source>
</evidence>
<organism evidence="9 10">
    <name type="scientific">Brachionus calyciflorus</name>
    <dbReference type="NCBI Taxonomy" id="104777"/>
    <lineage>
        <taxon>Eukaryota</taxon>
        <taxon>Metazoa</taxon>
        <taxon>Spiralia</taxon>
        <taxon>Gnathifera</taxon>
        <taxon>Rotifera</taxon>
        <taxon>Eurotatoria</taxon>
        <taxon>Monogononta</taxon>
        <taxon>Pseudotrocha</taxon>
        <taxon>Ploima</taxon>
        <taxon>Brachionidae</taxon>
        <taxon>Brachionus</taxon>
    </lineage>
</organism>
<sequence>MKCNFSILIFVLILTLNVFNSVVSVKIPFYDAIKCQFYECCRAPYLQKDYVKLEQYLKMKLFGQPLVKNTLISAIKGHYELKNPSKALVLSFHGSTGVGKTYVSQILAESFYMKGTKSAYYKVFVATKDFPHNEKINEYKERLKNEIEETVQKCERSLFVFDETDKIPIGLLDTIKAYIDFNQEIEGIDFRKSVFIFLSNSASKKIAELTLDLDRKNIKRESFELKPFQRAIQDTVFYNKEPDNKGLYHAAIIENYLIDFYIPFLPLEKIHVKNCVRTELLKYKFIDSNLYEKEHLEEDVDAIANEMSYEPPGLSKFSSSGCKRVPNLVRNLIVEKQYQLKDEL</sequence>
<dbReference type="SUPFAM" id="SSF52540">
    <property type="entry name" value="P-loop containing nucleoside triphosphate hydrolases"/>
    <property type="match status" value="1"/>
</dbReference>
<dbReference type="OrthoDB" id="19623at2759"/>
<proteinExistence type="inferred from homology"/>
<dbReference type="PANTHER" id="PTHR10760">
    <property type="entry name" value="TORSIN"/>
    <property type="match status" value="1"/>
</dbReference>
<keyword evidence="7" id="KW-0325">Glycoprotein</keyword>
<dbReference type="Pfam" id="PF06309">
    <property type="entry name" value="Torsin"/>
    <property type="match status" value="1"/>
</dbReference>
<reference evidence="9" key="1">
    <citation type="submission" date="2021-02" db="EMBL/GenBank/DDBJ databases">
        <authorList>
            <person name="Nowell W R."/>
        </authorList>
    </citation>
    <scope>NUCLEOTIDE SEQUENCE</scope>
    <source>
        <strain evidence="9">Ploen Becks lab</strain>
    </source>
</reference>
<protein>
    <submittedName>
        <fullName evidence="9">Uncharacterized protein</fullName>
    </submittedName>
</protein>
<dbReference type="InterPro" id="IPR010448">
    <property type="entry name" value="Torsin"/>
</dbReference>
<evidence type="ECO:0000256" key="6">
    <source>
        <dbReference type="ARBA" id="ARBA00022840"/>
    </source>
</evidence>
<accession>A0A813S3B3</accession>
<evidence type="ECO:0000256" key="5">
    <source>
        <dbReference type="ARBA" id="ARBA00022824"/>
    </source>
</evidence>
<dbReference type="PRINTS" id="PR00300">
    <property type="entry name" value="CLPPROTEASEA"/>
</dbReference>
<name>A0A813S3B3_9BILA</name>
<feature type="chain" id="PRO_5032995275" evidence="8">
    <location>
        <begin position="25"/>
        <end position="344"/>
    </location>
</feature>
<keyword evidence="6" id="KW-0067">ATP-binding</keyword>
<evidence type="ECO:0000256" key="2">
    <source>
        <dbReference type="ARBA" id="ARBA00006235"/>
    </source>
</evidence>
<evidence type="ECO:0000256" key="3">
    <source>
        <dbReference type="ARBA" id="ARBA00022729"/>
    </source>
</evidence>
<dbReference type="AlphaFoldDB" id="A0A813S3B3"/>
<comment type="subcellular location">
    <subcellularLocation>
        <location evidence="1">Endoplasmic reticulum lumen</location>
    </subcellularLocation>
</comment>
<dbReference type="GO" id="GO:0071218">
    <property type="term" value="P:cellular response to misfolded protein"/>
    <property type="evidence" value="ECO:0007669"/>
    <property type="project" value="TreeGrafter"/>
</dbReference>
<keyword evidence="10" id="KW-1185">Reference proteome</keyword>
<dbReference type="InterPro" id="IPR027417">
    <property type="entry name" value="P-loop_NTPase"/>
</dbReference>
<dbReference type="GO" id="GO:0005788">
    <property type="term" value="C:endoplasmic reticulum lumen"/>
    <property type="evidence" value="ECO:0007669"/>
    <property type="project" value="UniProtKB-SubCell"/>
</dbReference>
<feature type="signal peptide" evidence="8">
    <location>
        <begin position="1"/>
        <end position="24"/>
    </location>
</feature>
<evidence type="ECO:0000313" key="10">
    <source>
        <dbReference type="Proteomes" id="UP000663879"/>
    </source>
</evidence>
<keyword evidence="5" id="KW-0256">Endoplasmic reticulum</keyword>
<comment type="similarity">
    <text evidence="2">Belongs to the ClpA/ClpB family. Torsin subfamily.</text>
</comment>
<evidence type="ECO:0000256" key="8">
    <source>
        <dbReference type="SAM" id="SignalP"/>
    </source>
</evidence>